<dbReference type="PANTHER" id="PTHR20968:SF2">
    <property type="entry name" value="INSULIN-LIKE PEPTIDE INSL5"/>
    <property type="match status" value="1"/>
</dbReference>
<dbReference type="CDD" id="cd04365">
    <property type="entry name" value="IlGF_relaxin_like"/>
    <property type="match status" value="1"/>
</dbReference>
<dbReference type="SUPFAM" id="SSF56994">
    <property type="entry name" value="Insulin-like"/>
    <property type="match status" value="1"/>
</dbReference>
<reference evidence="6 7" key="1">
    <citation type="submission" date="2019-03" db="EMBL/GenBank/DDBJ databases">
        <title>First draft genome of Liparis tanakae, snailfish: a comprehensive survey of snailfish specific genes.</title>
        <authorList>
            <person name="Kim W."/>
            <person name="Song I."/>
            <person name="Jeong J.-H."/>
            <person name="Kim D."/>
            <person name="Kim S."/>
            <person name="Ryu S."/>
            <person name="Song J.Y."/>
            <person name="Lee S.K."/>
        </authorList>
    </citation>
    <scope>NUCLEOTIDE SEQUENCE [LARGE SCALE GENOMIC DNA]</scope>
    <source>
        <tissue evidence="6">Muscle</tissue>
    </source>
</reference>
<keyword evidence="4" id="KW-0372">Hormone</keyword>
<accession>A0A4Z2IUL5</accession>
<dbReference type="EMBL" id="SRLO01000046">
    <property type="protein sequence ID" value="TNN81536.1"/>
    <property type="molecule type" value="Genomic_DNA"/>
</dbReference>
<protein>
    <submittedName>
        <fullName evidence="6">Relaxin-3</fullName>
    </submittedName>
</protein>
<keyword evidence="3" id="KW-0964">Secreted</keyword>
<dbReference type="InterPro" id="IPR051777">
    <property type="entry name" value="Insulin-like_neuro_ligands"/>
</dbReference>
<dbReference type="GO" id="GO:0001664">
    <property type="term" value="F:G protein-coupled receptor binding"/>
    <property type="evidence" value="ECO:0007669"/>
    <property type="project" value="TreeGrafter"/>
</dbReference>
<dbReference type="OrthoDB" id="9443437at2759"/>
<organism evidence="6 7">
    <name type="scientific">Liparis tanakae</name>
    <name type="common">Tanaka's snailfish</name>
    <dbReference type="NCBI Taxonomy" id="230148"/>
    <lineage>
        <taxon>Eukaryota</taxon>
        <taxon>Metazoa</taxon>
        <taxon>Chordata</taxon>
        <taxon>Craniata</taxon>
        <taxon>Vertebrata</taxon>
        <taxon>Euteleostomi</taxon>
        <taxon>Actinopterygii</taxon>
        <taxon>Neopterygii</taxon>
        <taxon>Teleostei</taxon>
        <taxon>Neoteleostei</taxon>
        <taxon>Acanthomorphata</taxon>
        <taxon>Eupercaria</taxon>
        <taxon>Perciformes</taxon>
        <taxon>Cottioidei</taxon>
        <taxon>Cottales</taxon>
        <taxon>Liparidae</taxon>
        <taxon>Liparis</taxon>
    </lineage>
</organism>
<evidence type="ECO:0000313" key="7">
    <source>
        <dbReference type="Proteomes" id="UP000314294"/>
    </source>
</evidence>
<dbReference type="InterPro" id="IPR036438">
    <property type="entry name" value="Insulin-like_sf"/>
</dbReference>
<dbReference type="Proteomes" id="UP000314294">
    <property type="component" value="Unassembled WGS sequence"/>
</dbReference>
<proteinExistence type="predicted"/>
<dbReference type="GO" id="GO:0005576">
    <property type="term" value="C:extracellular region"/>
    <property type="evidence" value="ECO:0007669"/>
    <property type="project" value="UniProtKB-SubCell"/>
</dbReference>
<dbReference type="GO" id="GO:0005179">
    <property type="term" value="F:hormone activity"/>
    <property type="evidence" value="ECO:0007669"/>
    <property type="project" value="UniProtKB-KW"/>
</dbReference>
<comment type="subcellular location">
    <subcellularLocation>
        <location evidence="1">Secreted</location>
    </subcellularLocation>
</comment>
<evidence type="ECO:0000256" key="1">
    <source>
        <dbReference type="ARBA" id="ARBA00004613"/>
    </source>
</evidence>
<dbReference type="AlphaFoldDB" id="A0A4Z2IUL5"/>
<dbReference type="PANTHER" id="PTHR20968">
    <property type="entry name" value="ILGF DOMAIN-CONTAINING PROTEIN"/>
    <property type="match status" value="1"/>
</dbReference>
<evidence type="ECO:0000256" key="2">
    <source>
        <dbReference type="ARBA" id="ARBA00011207"/>
    </source>
</evidence>
<comment type="caution">
    <text evidence="6">The sequence shown here is derived from an EMBL/GenBank/DDBJ whole genome shotgun (WGS) entry which is preliminary data.</text>
</comment>
<evidence type="ECO:0000313" key="6">
    <source>
        <dbReference type="EMBL" id="TNN81536.1"/>
    </source>
</evidence>
<evidence type="ECO:0000256" key="4">
    <source>
        <dbReference type="ARBA" id="ARBA00022702"/>
    </source>
</evidence>
<gene>
    <name evidence="6" type="primary">Rln3_1</name>
    <name evidence="6" type="ORF">EYF80_008308</name>
</gene>
<name>A0A4Z2IUL5_9TELE</name>
<sequence>MLCMSCVAQVQTEHNKNTLRLCGRSFVRAVVYTCGGSRWRRMMGGTEALQAGSREPKLKTTDEPAIDRQRRDQNKALISVCWSDMAASPYSLDATLSLHNDDNNLNIFTLSVLVRSPLQLTARFRGVDWIPSVDT</sequence>
<evidence type="ECO:0000256" key="3">
    <source>
        <dbReference type="ARBA" id="ARBA00022525"/>
    </source>
</evidence>
<keyword evidence="7" id="KW-1185">Reference proteome</keyword>
<keyword evidence="5" id="KW-1015">Disulfide bond</keyword>
<comment type="subunit">
    <text evidence="2">Heterodimer of a B chain and an A chain linked by two disulfide bonds.</text>
</comment>
<evidence type="ECO:0000256" key="5">
    <source>
        <dbReference type="ARBA" id="ARBA00023157"/>
    </source>
</evidence>